<dbReference type="Pfam" id="PF23024">
    <property type="entry name" value="AMP-dom_DIP2-like"/>
    <property type="match status" value="1"/>
</dbReference>
<dbReference type="GO" id="GO:0016874">
    <property type="term" value="F:ligase activity"/>
    <property type="evidence" value="ECO:0007669"/>
    <property type="project" value="UniProtKB-KW"/>
</dbReference>
<keyword evidence="5" id="KW-0276">Fatty acid metabolism</keyword>
<feature type="domain" description="Carrier" evidence="7">
    <location>
        <begin position="620"/>
        <end position="694"/>
    </location>
</feature>
<dbReference type="SMART" id="SM01294">
    <property type="entry name" value="PKS_PP_betabranch"/>
    <property type="match status" value="1"/>
</dbReference>
<evidence type="ECO:0000256" key="5">
    <source>
        <dbReference type="ARBA" id="ARBA00022832"/>
    </source>
</evidence>
<dbReference type="EMBL" id="SJPW01000003">
    <property type="protein sequence ID" value="TWU56509.1"/>
    <property type="molecule type" value="Genomic_DNA"/>
</dbReference>
<dbReference type="OrthoDB" id="219272at2"/>
<dbReference type="InterPro" id="IPR040097">
    <property type="entry name" value="FAAL/FAAC"/>
</dbReference>
<dbReference type="SUPFAM" id="SSF47336">
    <property type="entry name" value="ACP-like"/>
    <property type="match status" value="1"/>
</dbReference>
<evidence type="ECO:0000256" key="1">
    <source>
        <dbReference type="ARBA" id="ARBA00006432"/>
    </source>
</evidence>
<reference evidence="8 9" key="1">
    <citation type="submission" date="2019-02" db="EMBL/GenBank/DDBJ databases">
        <title>Deep-cultivation of Planctomycetes and their phenomic and genomic characterization uncovers novel biology.</title>
        <authorList>
            <person name="Wiegand S."/>
            <person name="Jogler M."/>
            <person name="Boedeker C."/>
            <person name="Pinto D."/>
            <person name="Vollmers J."/>
            <person name="Rivas-Marin E."/>
            <person name="Kohn T."/>
            <person name="Peeters S.H."/>
            <person name="Heuer A."/>
            <person name="Rast P."/>
            <person name="Oberbeckmann S."/>
            <person name="Bunk B."/>
            <person name="Jeske O."/>
            <person name="Meyerdierks A."/>
            <person name="Storesund J.E."/>
            <person name="Kallscheuer N."/>
            <person name="Luecker S."/>
            <person name="Lage O.M."/>
            <person name="Pohl T."/>
            <person name="Merkel B.J."/>
            <person name="Hornburger P."/>
            <person name="Mueller R.-W."/>
            <person name="Bruemmer F."/>
            <person name="Labrenz M."/>
            <person name="Spormann A.M."/>
            <person name="Op Den Camp H."/>
            <person name="Overmann J."/>
            <person name="Amann R."/>
            <person name="Jetten M.S.M."/>
            <person name="Mascher T."/>
            <person name="Medema M.H."/>
            <person name="Devos D.P."/>
            <person name="Kaster A.-K."/>
            <person name="Ovreas L."/>
            <person name="Rohde M."/>
            <person name="Galperin M.Y."/>
            <person name="Jogler C."/>
        </authorList>
    </citation>
    <scope>NUCLEOTIDE SEQUENCE [LARGE SCALE GENOMIC DNA]</scope>
    <source>
        <strain evidence="8 9">Poly51</strain>
    </source>
</reference>
<evidence type="ECO:0000313" key="8">
    <source>
        <dbReference type="EMBL" id="TWU56509.1"/>
    </source>
</evidence>
<dbReference type="EC" id="6.2.1.-" evidence="8"/>
<dbReference type="PROSITE" id="PS50075">
    <property type="entry name" value="CARRIER"/>
    <property type="match status" value="1"/>
</dbReference>
<dbReference type="InterPro" id="IPR042099">
    <property type="entry name" value="ANL_N_sf"/>
</dbReference>
<dbReference type="PANTHER" id="PTHR22754:SF32">
    <property type="entry name" value="DISCO-INTERACTING PROTEIN 2"/>
    <property type="match status" value="1"/>
</dbReference>
<dbReference type="PANTHER" id="PTHR22754">
    <property type="entry name" value="DISCO-INTERACTING PROTEIN 2 DIP2 -RELATED"/>
    <property type="match status" value="1"/>
</dbReference>
<dbReference type="GO" id="GO:0070566">
    <property type="term" value="F:adenylyltransferase activity"/>
    <property type="evidence" value="ECO:0007669"/>
    <property type="project" value="TreeGrafter"/>
</dbReference>
<dbReference type="InterPro" id="IPR045851">
    <property type="entry name" value="AMP-bd_C_sf"/>
</dbReference>
<dbReference type="InterPro" id="IPR025110">
    <property type="entry name" value="AMP-bd_C"/>
</dbReference>
<dbReference type="InterPro" id="IPR009081">
    <property type="entry name" value="PP-bd_ACP"/>
</dbReference>
<dbReference type="RefSeq" id="WP_146457636.1">
    <property type="nucleotide sequence ID" value="NZ_SJPW01000003.1"/>
</dbReference>
<accession>A0A5C6FA95</accession>
<protein>
    <submittedName>
        <fullName evidence="8">Putative fatty-acid--CoA ligase fadD21</fullName>
        <ecNumber evidence="8">6.2.1.-</ecNumber>
    </submittedName>
</protein>
<dbReference type="InterPro" id="IPR036736">
    <property type="entry name" value="ACP-like_sf"/>
</dbReference>
<dbReference type="Pfam" id="PF00550">
    <property type="entry name" value="PP-binding"/>
    <property type="match status" value="1"/>
</dbReference>
<evidence type="ECO:0000256" key="3">
    <source>
        <dbReference type="ARBA" id="ARBA00022553"/>
    </source>
</evidence>
<dbReference type="Gene3D" id="3.40.50.12780">
    <property type="entry name" value="N-terminal domain of ligase-like"/>
    <property type="match status" value="1"/>
</dbReference>
<keyword evidence="2" id="KW-0596">Phosphopantetheine</keyword>
<dbReference type="Gene3D" id="1.10.1200.10">
    <property type="entry name" value="ACP-like"/>
    <property type="match status" value="1"/>
</dbReference>
<dbReference type="GO" id="GO:0031177">
    <property type="term" value="F:phosphopantetheine binding"/>
    <property type="evidence" value="ECO:0007669"/>
    <property type="project" value="InterPro"/>
</dbReference>
<evidence type="ECO:0000313" key="9">
    <source>
        <dbReference type="Proteomes" id="UP000318288"/>
    </source>
</evidence>
<keyword evidence="4 8" id="KW-0436">Ligase</keyword>
<dbReference type="InterPro" id="IPR020806">
    <property type="entry name" value="PKS_PP-bd"/>
</dbReference>
<dbReference type="Pfam" id="PF00501">
    <property type="entry name" value="AMP-binding"/>
    <property type="match status" value="1"/>
</dbReference>
<comment type="caution">
    <text evidence="8">The sequence shown here is derived from an EMBL/GenBank/DDBJ whole genome shotgun (WGS) entry which is preliminary data.</text>
</comment>
<dbReference type="InterPro" id="IPR020845">
    <property type="entry name" value="AMP-binding_CS"/>
</dbReference>
<keyword evidence="3" id="KW-0597">Phosphoprotein</keyword>
<dbReference type="SMART" id="SM00823">
    <property type="entry name" value="PKS_PP"/>
    <property type="match status" value="1"/>
</dbReference>
<organism evidence="8 9">
    <name type="scientific">Rubripirellula tenax</name>
    <dbReference type="NCBI Taxonomy" id="2528015"/>
    <lineage>
        <taxon>Bacteria</taxon>
        <taxon>Pseudomonadati</taxon>
        <taxon>Planctomycetota</taxon>
        <taxon>Planctomycetia</taxon>
        <taxon>Pirellulales</taxon>
        <taxon>Pirellulaceae</taxon>
        <taxon>Rubripirellula</taxon>
    </lineage>
</organism>
<dbReference type="CDD" id="cd05931">
    <property type="entry name" value="FAAL"/>
    <property type="match status" value="1"/>
</dbReference>
<comment type="similarity">
    <text evidence="1">Belongs to the ATP-dependent AMP-binding enzyme family.</text>
</comment>
<evidence type="ECO:0000256" key="2">
    <source>
        <dbReference type="ARBA" id="ARBA00022450"/>
    </source>
</evidence>
<dbReference type="GO" id="GO:0005886">
    <property type="term" value="C:plasma membrane"/>
    <property type="evidence" value="ECO:0007669"/>
    <property type="project" value="TreeGrafter"/>
</dbReference>
<dbReference type="AlphaFoldDB" id="A0A5C6FA95"/>
<name>A0A5C6FA95_9BACT</name>
<keyword evidence="9" id="KW-1185">Reference proteome</keyword>
<proteinExistence type="inferred from homology"/>
<dbReference type="SUPFAM" id="SSF56801">
    <property type="entry name" value="Acetyl-CoA synthetase-like"/>
    <property type="match status" value="1"/>
</dbReference>
<evidence type="ECO:0000256" key="4">
    <source>
        <dbReference type="ARBA" id="ARBA00022598"/>
    </source>
</evidence>
<evidence type="ECO:0000256" key="6">
    <source>
        <dbReference type="ARBA" id="ARBA00023098"/>
    </source>
</evidence>
<dbReference type="InterPro" id="IPR000873">
    <property type="entry name" value="AMP-dep_synth/lig_dom"/>
</dbReference>
<dbReference type="PROSITE" id="PS00455">
    <property type="entry name" value="AMP_BINDING"/>
    <property type="match status" value="1"/>
</dbReference>
<sequence length="712" mass="77546">MAHSERLTATTLVQWIGMRAKLHGDRPALTFLDDETGETTWSYAELWRQCCAVASQLNGIEVAKDDTLPPRAMLLYSPGVDFLAGFLGCQVAGWIPVPTCYPKPNRAMPRLDSVAADCAPSAILGDRYAIDGLDSNKLAPPARSIPRIITSENATIPDGWIDPQTLSSDADAIAFLQYTSGSTSDAKGVVVRHRNVLANLESIRRGFQIEWPSDIDESTDTPNVCGVFWLPFFHDMGLIGGVLAPLYVGGRTILMSPRSFLQRPIRWLQAISKHNATISGAPNFAYQLCVDRISPDQTDELDLSGWRIAFSGAEPVQARTLLDFGSRFSSCGFASNVFYPCYGLAEATLLAAGGDGPAEPTVVTVERESLATGNPRIVPGGRGIGFQKLVACGSACYQTELKIVDPSSRRELSDSSIGEIWIRGQGVTSGHWNRDAENAAMFDAETDDGQRGFCRTGDLGFLHQSQLYITGRLKDLIILRGRNLFPQDIESTALDVVGQSGIQCAAFPVDSGRGEALAIVVEVPRDAEVSTLPDLVRSIRREVIEVHEVDPRHVWLVRPATIPMTSSGKVQRSRCREQFVADDINTKYRYDRCSGSEQVPIPLPLMPANATAKDFQVVLSETENWMTQWLIARAGVDPADIDTAKPFSEYGLDSMTAVEMSGEIEDWSGVELTPMVAWNHPTVSGLSDFIAHEITASTATPIPSVVSDAHLT</sequence>
<dbReference type="Proteomes" id="UP000318288">
    <property type="component" value="Unassembled WGS sequence"/>
</dbReference>
<evidence type="ECO:0000259" key="7">
    <source>
        <dbReference type="PROSITE" id="PS50075"/>
    </source>
</evidence>
<dbReference type="InterPro" id="IPR006162">
    <property type="entry name" value="Ppantetheine_attach_site"/>
</dbReference>
<keyword evidence="6" id="KW-0443">Lipid metabolism</keyword>
<dbReference type="GO" id="GO:0006633">
    <property type="term" value="P:fatty acid biosynthetic process"/>
    <property type="evidence" value="ECO:0007669"/>
    <property type="project" value="TreeGrafter"/>
</dbReference>
<dbReference type="PROSITE" id="PS00012">
    <property type="entry name" value="PHOSPHOPANTETHEINE"/>
    <property type="match status" value="1"/>
</dbReference>
<dbReference type="FunFam" id="3.40.50.12780:FF:000013">
    <property type="entry name" value="Long-chain-fatty-acid--AMP ligase FadD32"/>
    <property type="match status" value="1"/>
</dbReference>
<dbReference type="GO" id="GO:0071766">
    <property type="term" value="P:Actinobacterium-type cell wall biogenesis"/>
    <property type="evidence" value="ECO:0007669"/>
    <property type="project" value="UniProtKB-ARBA"/>
</dbReference>
<dbReference type="Gene3D" id="3.30.300.30">
    <property type="match status" value="1"/>
</dbReference>
<gene>
    <name evidence="8" type="ORF">Poly51_24200</name>
</gene>